<keyword evidence="2" id="KW-0812">Transmembrane</keyword>
<evidence type="ECO:0000313" key="9">
    <source>
        <dbReference type="EMBL" id="MED6286835.1"/>
    </source>
</evidence>
<comment type="caution">
    <text evidence="9">The sequence shown here is derived from an EMBL/GenBank/DDBJ whole genome shotgun (WGS) entry which is preliminary data.</text>
</comment>
<feature type="domain" description="CUB" evidence="8">
    <location>
        <begin position="25"/>
        <end position="112"/>
    </location>
</feature>
<dbReference type="InterPro" id="IPR050633">
    <property type="entry name" value="Neuropilin_MCO_CoagFactor"/>
</dbReference>
<dbReference type="PANTHER" id="PTHR46806:SF4">
    <property type="entry name" value="NEUROPILIN-1"/>
    <property type="match status" value="1"/>
</dbReference>
<keyword evidence="3" id="KW-1133">Transmembrane helix</keyword>
<accession>A0ABU7EI09</accession>
<keyword evidence="5 6" id="KW-1015">Disulfide bond</keyword>
<comment type="caution">
    <text evidence="6">Lacks conserved residue(s) required for the propagation of feature annotation.</text>
</comment>
<feature type="disulfide bond" evidence="6">
    <location>
        <begin position="25"/>
        <end position="52"/>
    </location>
</feature>
<dbReference type="Pfam" id="PF00431">
    <property type="entry name" value="CUB"/>
    <property type="match status" value="1"/>
</dbReference>
<evidence type="ECO:0000256" key="3">
    <source>
        <dbReference type="ARBA" id="ARBA00022989"/>
    </source>
</evidence>
<dbReference type="CDD" id="cd00041">
    <property type="entry name" value="CUB"/>
    <property type="match status" value="1"/>
</dbReference>
<keyword evidence="10" id="KW-1185">Reference proteome</keyword>
<reference evidence="9 10" key="1">
    <citation type="submission" date="2021-06" db="EMBL/GenBank/DDBJ databases">
        <authorList>
            <person name="Palmer J.M."/>
        </authorList>
    </citation>
    <scope>NUCLEOTIDE SEQUENCE [LARGE SCALE GENOMIC DNA]</scope>
    <source>
        <strain evidence="9 10">CL_MEX2019</strain>
        <tissue evidence="9">Muscle</tissue>
    </source>
</reference>
<evidence type="ECO:0000256" key="4">
    <source>
        <dbReference type="ARBA" id="ARBA00023136"/>
    </source>
</evidence>
<comment type="subcellular location">
    <subcellularLocation>
        <location evidence="1">Membrane</location>
        <topology evidence="1">Single-pass type I membrane protein</topology>
    </subcellularLocation>
</comment>
<sequence>MRCGFLLFLFTQIISVSPLTQTDKCGGNIVIHAADYLTSPGYPSAYPPSQLCVWVITAPEAGQKILINFNPHFDLEDRDCKGKLCPLLVKRSGLREVDEMFQGEGDFRGNGV</sequence>
<proteinExistence type="predicted"/>
<evidence type="ECO:0000256" key="6">
    <source>
        <dbReference type="PROSITE-ProRule" id="PRU00059"/>
    </source>
</evidence>
<gene>
    <name evidence="9" type="primary">NRP1A_2</name>
    <name evidence="9" type="ORF">CHARACLAT_010085</name>
</gene>
<evidence type="ECO:0000256" key="5">
    <source>
        <dbReference type="ARBA" id="ARBA00023157"/>
    </source>
</evidence>
<dbReference type="PROSITE" id="PS01180">
    <property type="entry name" value="CUB"/>
    <property type="match status" value="1"/>
</dbReference>
<feature type="signal peptide" evidence="7">
    <location>
        <begin position="1"/>
        <end position="22"/>
    </location>
</feature>
<protein>
    <submittedName>
        <fullName evidence="9">Neuropilin-1a</fullName>
    </submittedName>
</protein>
<dbReference type="InterPro" id="IPR000859">
    <property type="entry name" value="CUB_dom"/>
</dbReference>
<dbReference type="Gene3D" id="2.60.120.290">
    <property type="entry name" value="Spermadhesin, CUB domain"/>
    <property type="match status" value="1"/>
</dbReference>
<evidence type="ECO:0000313" key="10">
    <source>
        <dbReference type="Proteomes" id="UP001352852"/>
    </source>
</evidence>
<dbReference type="EMBL" id="JAHUTJ010058013">
    <property type="protein sequence ID" value="MED6286835.1"/>
    <property type="molecule type" value="Genomic_DNA"/>
</dbReference>
<evidence type="ECO:0000256" key="1">
    <source>
        <dbReference type="ARBA" id="ARBA00004479"/>
    </source>
</evidence>
<keyword evidence="4" id="KW-0472">Membrane</keyword>
<dbReference type="PANTHER" id="PTHR46806">
    <property type="entry name" value="F5/8 TYPE C DOMAIN-CONTAINING PROTEIN"/>
    <property type="match status" value="1"/>
</dbReference>
<keyword evidence="7" id="KW-0732">Signal</keyword>
<feature type="chain" id="PRO_5045767386" evidence="7">
    <location>
        <begin position="23"/>
        <end position="112"/>
    </location>
</feature>
<dbReference type="SUPFAM" id="SSF49854">
    <property type="entry name" value="Spermadhesin, CUB domain"/>
    <property type="match status" value="1"/>
</dbReference>
<evidence type="ECO:0000256" key="2">
    <source>
        <dbReference type="ARBA" id="ARBA00022692"/>
    </source>
</evidence>
<evidence type="ECO:0000256" key="7">
    <source>
        <dbReference type="SAM" id="SignalP"/>
    </source>
</evidence>
<organism evidence="9 10">
    <name type="scientific">Characodon lateralis</name>
    <dbReference type="NCBI Taxonomy" id="208331"/>
    <lineage>
        <taxon>Eukaryota</taxon>
        <taxon>Metazoa</taxon>
        <taxon>Chordata</taxon>
        <taxon>Craniata</taxon>
        <taxon>Vertebrata</taxon>
        <taxon>Euteleostomi</taxon>
        <taxon>Actinopterygii</taxon>
        <taxon>Neopterygii</taxon>
        <taxon>Teleostei</taxon>
        <taxon>Neoteleostei</taxon>
        <taxon>Acanthomorphata</taxon>
        <taxon>Ovalentaria</taxon>
        <taxon>Atherinomorphae</taxon>
        <taxon>Cyprinodontiformes</taxon>
        <taxon>Goodeidae</taxon>
        <taxon>Characodon</taxon>
    </lineage>
</organism>
<name>A0ABU7EI09_9TELE</name>
<dbReference type="Proteomes" id="UP001352852">
    <property type="component" value="Unassembled WGS sequence"/>
</dbReference>
<dbReference type="InterPro" id="IPR035914">
    <property type="entry name" value="Sperma_CUB_dom_sf"/>
</dbReference>
<evidence type="ECO:0000259" key="8">
    <source>
        <dbReference type="PROSITE" id="PS01180"/>
    </source>
</evidence>